<evidence type="ECO:0000313" key="1">
    <source>
        <dbReference type="EMBL" id="KAG2863039.1"/>
    </source>
</evidence>
<name>A0A8T0ZM57_9STRA</name>
<dbReference type="EMBL" id="RCMG01000113">
    <property type="protein sequence ID" value="KAG2863039.1"/>
    <property type="molecule type" value="Genomic_DNA"/>
</dbReference>
<proteinExistence type="predicted"/>
<dbReference type="Proteomes" id="UP000735874">
    <property type="component" value="Unassembled WGS sequence"/>
</dbReference>
<gene>
    <name evidence="1" type="ORF">PC113_g5750</name>
    <name evidence="2" type="ORF">PC117_g5692</name>
</gene>
<protein>
    <submittedName>
        <fullName evidence="1">Uncharacterized protein</fullName>
    </submittedName>
</protein>
<comment type="caution">
    <text evidence="1">The sequence shown here is derived from an EMBL/GenBank/DDBJ whole genome shotgun (WGS) entry which is preliminary data.</text>
</comment>
<sequence>MSCPNSRQVEVLNLLRYDSPKNNNFNLRIHLGQNQKKKGLLHPSLSNSRLNFILASSNRKVCGQTHLVSRLGQSSRGRAVLGVAAYKAQVIKQAFWSRHFTVESLGATNFN</sequence>
<reference evidence="1" key="1">
    <citation type="submission" date="2018-10" db="EMBL/GenBank/DDBJ databases">
        <title>Effector identification in a new, highly contiguous assembly of the strawberry crown rot pathogen Phytophthora cactorum.</title>
        <authorList>
            <person name="Armitage A.D."/>
            <person name="Nellist C.F."/>
            <person name="Bates H."/>
            <person name="Vickerstaff R.J."/>
            <person name="Harrison R.J."/>
        </authorList>
    </citation>
    <scope>NUCLEOTIDE SEQUENCE</scope>
    <source>
        <strain evidence="1">15-7</strain>
        <strain evidence="2">4040</strain>
    </source>
</reference>
<organism evidence="1 3">
    <name type="scientific">Phytophthora cactorum</name>
    <dbReference type="NCBI Taxonomy" id="29920"/>
    <lineage>
        <taxon>Eukaryota</taxon>
        <taxon>Sar</taxon>
        <taxon>Stramenopiles</taxon>
        <taxon>Oomycota</taxon>
        <taxon>Peronosporomycetes</taxon>
        <taxon>Peronosporales</taxon>
        <taxon>Peronosporaceae</taxon>
        <taxon>Phytophthora</taxon>
    </lineage>
</organism>
<accession>A0A8T0ZM57</accession>
<dbReference type="EMBL" id="RCMK01000101">
    <property type="protein sequence ID" value="KAG2948895.1"/>
    <property type="molecule type" value="Genomic_DNA"/>
</dbReference>
<dbReference type="Proteomes" id="UP000736787">
    <property type="component" value="Unassembled WGS sequence"/>
</dbReference>
<dbReference type="AlphaFoldDB" id="A0A8T0ZM57"/>
<evidence type="ECO:0000313" key="2">
    <source>
        <dbReference type="EMBL" id="KAG2948895.1"/>
    </source>
</evidence>
<evidence type="ECO:0000313" key="3">
    <source>
        <dbReference type="Proteomes" id="UP000735874"/>
    </source>
</evidence>